<dbReference type="Pfam" id="PF17820">
    <property type="entry name" value="PDZ_6"/>
    <property type="match status" value="1"/>
</dbReference>
<dbReference type="EMBL" id="DVFJ01000036">
    <property type="protein sequence ID" value="HIQ72500.1"/>
    <property type="molecule type" value="Genomic_DNA"/>
</dbReference>
<dbReference type="InterPro" id="IPR036034">
    <property type="entry name" value="PDZ_sf"/>
</dbReference>
<dbReference type="Proteomes" id="UP000886887">
    <property type="component" value="Unassembled WGS sequence"/>
</dbReference>
<dbReference type="Pfam" id="PF04459">
    <property type="entry name" value="DUF512"/>
    <property type="match status" value="1"/>
</dbReference>
<dbReference type="AlphaFoldDB" id="A0A9D1CRC0"/>
<dbReference type="InterPro" id="IPR013785">
    <property type="entry name" value="Aldolase_TIM"/>
</dbReference>
<dbReference type="Pfam" id="PF19238">
    <property type="entry name" value="Radical_SAM_2"/>
    <property type="match status" value="1"/>
</dbReference>
<dbReference type="InterPro" id="IPR058240">
    <property type="entry name" value="rSAM_sf"/>
</dbReference>
<proteinExistence type="predicted"/>
<evidence type="ECO:0000259" key="3">
    <source>
        <dbReference type="Pfam" id="PF19238"/>
    </source>
</evidence>
<gene>
    <name evidence="4" type="ORF">IAB73_09890</name>
</gene>
<feature type="domain" description="Putative radical SAM N-terminal" evidence="3">
    <location>
        <begin position="68"/>
        <end position="212"/>
    </location>
</feature>
<evidence type="ECO:0000259" key="1">
    <source>
        <dbReference type="Pfam" id="PF04459"/>
    </source>
</evidence>
<reference evidence="4" key="1">
    <citation type="submission" date="2020-10" db="EMBL/GenBank/DDBJ databases">
        <authorList>
            <person name="Gilroy R."/>
        </authorList>
    </citation>
    <scope>NUCLEOTIDE SEQUENCE</scope>
    <source>
        <strain evidence="4">ChiSxjej2B14-6234</strain>
    </source>
</reference>
<name>A0A9D1CRC0_9FIRM</name>
<dbReference type="InterPro" id="IPR041489">
    <property type="entry name" value="PDZ_6"/>
</dbReference>
<dbReference type="InterPro" id="IPR045375">
    <property type="entry name" value="Put_radical_SAM-like_N"/>
</dbReference>
<feature type="domain" description="DUF512" evidence="1">
    <location>
        <begin position="219"/>
        <end position="419"/>
    </location>
</feature>
<evidence type="ECO:0000313" key="4">
    <source>
        <dbReference type="EMBL" id="HIQ72500.1"/>
    </source>
</evidence>
<dbReference type="InterPro" id="IPR007549">
    <property type="entry name" value="DUF512"/>
</dbReference>
<accession>A0A9D1CRC0</accession>
<reference evidence="4" key="2">
    <citation type="journal article" date="2021" name="PeerJ">
        <title>Extensive microbial diversity within the chicken gut microbiome revealed by metagenomics and culture.</title>
        <authorList>
            <person name="Gilroy R."/>
            <person name="Ravi A."/>
            <person name="Getino M."/>
            <person name="Pursley I."/>
            <person name="Horton D.L."/>
            <person name="Alikhan N.F."/>
            <person name="Baker D."/>
            <person name="Gharbi K."/>
            <person name="Hall N."/>
            <person name="Watson M."/>
            <person name="Adriaenssens E.M."/>
            <person name="Foster-Nyarko E."/>
            <person name="Jarju S."/>
            <person name="Secka A."/>
            <person name="Antonio M."/>
            <person name="Oren A."/>
            <person name="Chaudhuri R.R."/>
            <person name="La Ragione R."/>
            <person name="Hildebrand F."/>
            <person name="Pallen M.J."/>
        </authorList>
    </citation>
    <scope>NUCLEOTIDE SEQUENCE</scope>
    <source>
        <strain evidence="4">ChiSxjej2B14-6234</strain>
    </source>
</reference>
<dbReference type="SUPFAM" id="SSF102114">
    <property type="entry name" value="Radical SAM enzymes"/>
    <property type="match status" value="1"/>
</dbReference>
<dbReference type="Gene3D" id="2.30.42.10">
    <property type="match status" value="1"/>
</dbReference>
<comment type="caution">
    <text evidence="4">The sequence shown here is derived from an EMBL/GenBank/DDBJ whole genome shotgun (WGS) entry which is preliminary data.</text>
</comment>
<evidence type="ECO:0000259" key="2">
    <source>
        <dbReference type="Pfam" id="PF17820"/>
    </source>
</evidence>
<sequence length="435" mass="48578">MPQRIVEVAPHSLADRHGVRKGDALVSINDTPVLDQVDYQYLVARKHLTLRFEREGGGEYAFSVDKADADALGLTLESTLMTYPKTCANHCMFCFIEQMPPGMRPSLYVRDDDWRLSLIAGNFVTLTNLPPAEMQRIIDRKASPIYISVHTTDPELRCRMLHHRQAGRIMEHLRRFAQAGIHFHCQIVLCPGINDGEALERTLSDLTSLCPAALTAALVPVGLTKYREELYPLRPYTQAEAQAVIDQANRWRARMLQAHGTRFVFPSDEFYQIAGAPIPAYEEYEDFPQIENGVGLLRQFADEFETALRLDPDDAGARARRIVMATGVSVAPFMRALIASHPIAGVEVSVQPIRNCFFGETVTVSGLITGQDLVAQLQGAQADEIFITQSMLRAGEDVFLDDMTLAQAEQALRIPIRPVPDDGAELLYALRGWEE</sequence>
<feature type="domain" description="PDZ" evidence="2">
    <location>
        <begin position="5"/>
        <end position="54"/>
    </location>
</feature>
<protein>
    <submittedName>
        <fullName evidence="4">DUF512 domain-containing protein</fullName>
    </submittedName>
</protein>
<dbReference type="Gene3D" id="3.20.20.70">
    <property type="entry name" value="Aldolase class I"/>
    <property type="match status" value="1"/>
</dbReference>
<organism evidence="4 5">
    <name type="scientific">Candidatus Onthenecus intestinigallinarum</name>
    <dbReference type="NCBI Taxonomy" id="2840875"/>
    <lineage>
        <taxon>Bacteria</taxon>
        <taxon>Bacillati</taxon>
        <taxon>Bacillota</taxon>
        <taxon>Clostridia</taxon>
        <taxon>Eubacteriales</taxon>
        <taxon>Candidatus Onthenecus</taxon>
    </lineage>
</organism>
<dbReference type="SUPFAM" id="SSF50156">
    <property type="entry name" value="PDZ domain-like"/>
    <property type="match status" value="1"/>
</dbReference>
<evidence type="ECO:0000313" key="5">
    <source>
        <dbReference type="Proteomes" id="UP000886887"/>
    </source>
</evidence>